<dbReference type="PROSITE" id="PS50928">
    <property type="entry name" value="ABC_TM1"/>
    <property type="match status" value="1"/>
</dbReference>
<keyword evidence="2 7" id="KW-0813">Transport</keyword>
<dbReference type="InterPro" id="IPR000515">
    <property type="entry name" value="MetI-like"/>
</dbReference>
<keyword evidence="10" id="KW-1185">Reference proteome</keyword>
<keyword evidence="5 7" id="KW-1133">Transmembrane helix</keyword>
<dbReference type="Gene3D" id="1.10.3720.10">
    <property type="entry name" value="MetI-like"/>
    <property type="match status" value="1"/>
</dbReference>
<dbReference type="SUPFAM" id="SSF161098">
    <property type="entry name" value="MetI-like"/>
    <property type="match status" value="1"/>
</dbReference>
<reference evidence="9 10" key="1">
    <citation type="journal article" date="2019" name="Int. J. Syst. Evol. Microbiol.">
        <title>The Global Catalogue of Microorganisms (GCM) 10K type strain sequencing project: providing services to taxonomists for standard genome sequencing and annotation.</title>
        <authorList>
            <consortium name="The Broad Institute Genomics Platform"/>
            <consortium name="The Broad Institute Genome Sequencing Center for Infectious Disease"/>
            <person name="Wu L."/>
            <person name="Ma J."/>
        </authorList>
    </citation>
    <scope>NUCLEOTIDE SEQUENCE [LARGE SCALE GENOMIC DNA]</scope>
    <source>
        <strain evidence="9 10">CGMCC 1.12563</strain>
    </source>
</reference>
<evidence type="ECO:0000256" key="7">
    <source>
        <dbReference type="RuleBase" id="RU363032"/>
    </source>
</evidence>
<evidence type="ECO:0000256" key="4">
    <source>
        <dbReference type="ARBA" id="ARBA00022692"/>
    </source>
</evidence>
<organism evidence="9 10">
    <name type="scientific">Halomarina rubra</name>
    <dbReference type="NCBI Taxonomy" id="2071873"/>
    <lineage>
        <taxon>Archaea</taxon>
        <taxon>Methanobacteriati</taxon>
        <taxon>Methanobacteriota</taxon>
        <taxon>Stenosarchaea group</taxon>
        <taxon>Halobacteria</taxon>
        <taxon>Halobacteriales</taxon>
        <taxon>Natronomonadaceae</taxon>
        <taxon>Halomarina</taxon>
    </lineage>
</organism>
<accession>A0ABD6AXU5</accession>
<feature type="transmembrane region" description="Helical" evidence="7">
    <location>
        <begin position="259"/>
        <end position="283"/>
    </location>
</feature>
<dbReference type="PANTHER" id="PTHR43163">
    <property type="entry name" value="DIPEPTIDE TRANSPORT SYSTEM PERMEASE PROTEIN DPPB-RELATED"/>
    <property type="match status" value="1"/>
</dbReference>
<dbReference type="RefSeq" id="WP_250874524.1">
    <property type="nucleotide sequence ID" value="NZ_JALXFV010000008.1"/>
</dbReference>
<keyword evidence="6 7" id="KW-0472">Membrane</keyword>
<evidence type="ECO:0000256" key="1">
    <source>
        <dbReference type="ARBA" id="ARBA00004651"/>
    </source>
</evidence>
<evidence type="ECO:0000256" key="2">
    <source>
        <dbReference type="ARBA" id="ARBA00022448"/>
    </source>
</evidence>
<feature type="transmembrane region" description="Helical" evidence="7">
    <location>
        <begin position="99"/>
        <end position="121"/>
    </location>
</feature>
<feature type="transmembrane region" description="Helical" evidence="7">
    <location>
        <begin position="12"/>
        <end position="32"/>
    </location>
</feature>
<feature type="domain" description="ABC transmembrane type-1" evidence="8">
    <location>
        <begin position="97"/>
        <end position="326"/>
    </location>
</feature>
<dbReference type="Proteomes" id="UP001597187">
    <property type="component" value="Unassembled WGS sequence"/>
</dbReference>
<proteinExistence type="inferred from homology"/>
<dbReference type="Pfam" id="PF00528">
    <property type="entry name" value="BPD_transp_1"/>
    <property type="match status" value="1"/>
</dbReference>
<dbReference type="CDD" id="cd06261">
    <property type="entry name" value="TM_PBP2"/>
    <property type="match status" value="1"/>
</dbReference>
<evidence type="ECO:0000313" key="9">
    <source>
        <dbReference type="EMBL" id="MFD1514582.1"/>
    </source>
</evidence>
<protein>
    <submittedName>
        <fullName evidence="9">ABC transporter permease</fullName>
    </submittedName>
</protein>
<name>A0ABD6AXU5_9EURY</name>
<dbReference type="AlphaFoldDB" id="A0ABD6AXU5"/>
<dbReference type="InterPro" id="IPR045621">
    <property type="entry name" value="BPD_transp_1_N"/>
</dbReference>
<sequence length="339" mass="37101">MGRLRYTTVRLLQAIPVLLGVVTITFFLTDAIPGDPVQIMLGPSPSAQQADAIRAKFGLDQPLYVRYVNYLADVVRLDLGESIYYGVPVTQKIMERLPVTLFLLLSSFTFALCTAVPLGILSAKRRNEPTDHVSRIVALFGVSTPSFWIGLMLIIVFSFKLGWLPATNIVLPWADPASLDAVDPDASWLVARWQVVATSAKHLVLPMITLGTLQMAAFTRIERSSMLEVLGEEYVKLARAYGVSEFTIVRKHAFRNAQLPLLTLVGLQLTSALGGAVLTETVFSINGMGRLIITAINNQDFPLVMGTTLVFGLVFVIGVIITDLSYALVDPRVSFEGSE</sequence>
<feature type="transmembrane region" description="Helical" evidence="7">
    <location>
        <begin position="303"/>
        <end position="329"/>
    </location>
</feature>
<evidence type="ECO:0000259" key="8">
    <source>
        <dbReference type="PROSITE" id="PS50928"/>
    </source>
</evidence>
<gene>
    <name evidence="9" type="ORF">ACFSBT_14975</name>
</gene>
<dbReference type="PANTHER" id="PTHR43163:SF6">
    <property type="entry name" value="DIPEPTIDE TRANSPORT SYSTEM PERMEASE PROTEIN DPPB-RELATED"/>
    <property type="match status" value="1"/>
</dbReference>
<dbReference type="Pfam" id="PF19300">
    <property type="entry name" value="BPD_transp_1_N"/>
    <property type="match status" value="1"/>
</dbReference>
<dbReference type="EMBL" id="JBHUDC010000008">
    <property type="protein sequence ID" value="MFD1514582.1"/>
    <property type="molecule type" value="Genomic_DNA"/>
</dbReference>
<dbReference type="InterPro" id="IPR035906">
    <property type="entry name" value="MetI-like_sf"/>
</dbReference>
<comment type="caution">
    <text evidence="9">The sequence shown here is derived from an EMBL/GenBank/DDBJ whole genome shotgun (WGS) entry which is preliminary data.</text>
</comment>
<comment type="subcellular location">
    <subcellularLocation>
        <location evidence="1 7">Cell membrane</location>
        <topology evidence="1 7">Multi-pass membrane protein</topology>
    </subcellularLocation>
</comment>
<evidence type="ECO:0000313" key="10">
    <source>
        <dbReference type="Proteomes" id="UP001597187"/>
    </source>
</evidence>
<keyword evidence="3" id="KW-1003">Cell membrane</keyword>
<feature type="transmembrane region" description="Helical" evidence="7">
    <location>
        <begin position="133"/>
        <end position="159"/>
    </location>
</feature>
<evidence type="ECO:0000256" key="6">
    <source>
        <dbReference type="ARBA" id="ARBA00023136"/>
    </source>
</evidence>
<evidence type="ECO:0000256" key="3">
    <source>
        <dbReference type="ARBA" id="ARBA00022475"/>
    </source>
</evidence>
<evidence type="ECO:0000256" key="5">
    <source>
        <dbReference type="ARBA" id="ARBA00022989"/>
    </source>
</evidence>
<dbReference type="GO" id="GO:0005886">
    <property type="term" value="C:plasma membrane"/>
    <property type="evidence" value="ECO:0007669"/>
    <property type="project" value="UniProtKB-SubCell"/>
</dbReference>
<comment type="similarity">
    <text evidence="7">Belongs to the binding-protein-dependent transport system permease family.</text>
</comment>
<keyword evidence="4 7" id="KW-0812">Transmembrane</keyword>